<sequence length="41" mass="5079">MKDQDDTRDVLINKLFRFKLKNRFKDNKNKPLSPYEKDNKH</sequence>
<accession>A0A8S5NKZ0</accession>
<organism evidence="1">
    <name type="scientific">Podoviridae sp. ctsNK10</name>
    <dbReference type="NCBI Taxonomy" id="2826582"/>
    <lineage>
        <taxon>Viruses</taxon>
        <taxon>Duplodnaviria</taxon>
        <taxon>Heunggongvirae</taxon>
        <taxon>Uroviricota</taxon>
        <taxon>Caudoviricetes</taxon>
    </lineage>
</organism>
<dbReference type="EMBL" id="BK015191">
    <property type="protein sequence ID" value="DAD95406.1"/>
    <property type="molecule type" value="Genomic_DNA"/>
</dbReference>
<protein>
    <submittedName>
        <fullName evidence="1">Uncharacterized protein</fullName>
    </submittedName>
</protein>
<proteinExistence type="predicted"/>
<name>A0A8S5NKZ0_9CAUD</name>
<reference evidence="1" key="1">
    <citation type="journal article" date="2021" name="Proc. Natl. Acad. Sci. U.S.A.">
        <title>A Catalog of Tens of Thousands of Viruses from Human Metagenomes Reveals Hidden Associations with Chronic Diseases.</title>
        <authorList>
            <person name="Tisza M.J."/>
            <person name="Buck C.B."/>
        </authorList>
    </citation>
    <scope>NUCLEOTIDE SEQUENCE</scope>
    <source>
        <strain evidence="1">CtsNK10</strain>
    </source>
</reference>
<evidence type="ECO:0000313" key="1">
    <source>
        <dbReference type="EMBL" id="DAD95406.1"/>
    </source>
</evidence>